<dbReference type="PANTHER" id="PTHR30435">
    <property type="entry name" value="FLAGELLAR PROTEIN"/>
    <property type="match status" value="1"/>
</dbReference>
<dbReference type="EMBL" id="JACSQL010000005">
    <property type="protein sequence ID" value="MBD7968971.1"/>
    <property type="molecule type" value="Genomic_DNA"/>
</dbReference>
<dbReference type="PANTHER" id="PTHR30435:SF19">
    <property type="entry name" value="FLAGELLAR BASAL-BODY ROD PROTEIN FLGG"/>
    <property type="match status" value="1"/>
</dbReference>
<evidence type="ECO:0000256" key="1">
    <source>
        <dbReference type="ARBA" id="ARBA00009677"/>
    </source>
</evidence>
<dbReference type="InterPro" id="IPR037925">
    <property type="entry name" value="FlgE/F/G-like"/>
</dbReference>
<reference evidence="5 6" key="1">
    <citation type="submission" date="2020-08" db="EMBL/GenBank/DDBJ databases">
        <title>A Genomic Blueprint of the Chicken Gut Microbiome.</title>
        <authorList>
            <person name="Gilroy R."/>
            <person name="Ravi A."/>
            <person name="Getino M."/>
            <person name="Pursley I."/>
            <person name="Horton D.L."/>
            <person name="Alikhan N.-F."/>
            <person name="Baker D."/>
            <person name="Gharbi K."/>
            <person name="Hall N."/>
            <person name="Watson M."/>
            <person name="Adriaenssens E.M."/>
            <person name="Foster-Nyarko E."/>
            <person name="Jarju S."/>
            <person name="Secka A."/>
            <person name="Antonio M."/>
            <person name="Oren A."/>
            <person name="Chaudhuri R."/>
            <person name="La Ragione R.M."/>
            <person name="Hildebrand F."/>
            <person name="Pallen M.J."/>
        </authorList>
    </citation>
    <scope>NUCLEOTIDE SEQUENCE [LARGE SCALE GENOMIC DNA]</scope>
    <source>
        <strain evidence="5 6">Sa2BVA9</strain>
    </source>
</reference>
<dbReference type="SUPFAM" id="SSF117143">
    <property type="entry name" value="Flagellar hook protein flgE"/>
    <property type="match status" value="1"/>
</dbReference>
<dbReference type="Proteomes" id="UP000608071">
    <property type="component" value="Unassembled WGS sequence"/>
</dbReference>
<evidence type="ECO:0000259" key="4">
    <source>
        <dbReference type="Pfam" id="PF06429"/>
    </source>
</evidence>
<gene>
    <name evidence="5" type="ORF">H9647_12920</name>
</gene>
<comment type="caution">
    <text evidence="5">The sequence shown here is derived from an EMBL/GenBank/DDBJ whole genome shotgun (WGS) entry which is preliminary data.</text>
</comment>
<accession>A0ABR8SZN5</accession>
<sequence length="278" mass="29652">MNNSMISALVSMTSMQQRLDVIANNVANVDTAGYKSKQASFEDVLTGVQQQASSLSRDGRATPLGFNVGYGVKMTSITQDMAQGELNETGNPTDLAIEGNALFAVEVNGQKAWTRAGDFRFVPDESVQDPNAAPRVRLVTSDGYAVLGRDNQPITAPANATVAFDSSGNLLVRDSNSSDARIAGQLQLVEPMRPEGLTASSDNMFSLISGASEDMVFGENAATTVPEATIRAGYVENSNVDLTSEMTKMLEVQRTYQLAARALSSSDTMMNLANTMRA</sequence>
<comment type="similarity">
    <text evidence="1 2">Belongs to the flagella basal body rod proteins family.</text>
</comment>
<dbReference type="RefSeq" id="WP_191800541.1">
    <property type="nucleotide sequence ID" value="NZ_JACSQL010000005.1"/>
</dbReference>
<evidence type="ECO:0000259" key="3">
    <source>
        <dbReference type="Pfam" id="PF00460"/>
    </source>
</evidence>
<organism evidence="5 6">
    <name type="scientific">Paenibacillus gallinarum</name>
    <dbReference type="NCBI Taxonomy" id="2762232"/>
    <lineage>
        <taxon>Bacteria</taxon>
        <taxon>Bacillati</taxon>
        <taxon>Bacillota</taxon>
        <taxon>Bacilli</taxon>
        <taxon>Bacillales</taxon>
        <taxon>Paenibacillaceae</taxon>
        <taxon>Paenibacillus</taxon>
    </lineage>
</organism>
<dbReference type="InterPro" id="IPR001444">
    <property type="entry name" value="Flag_bb_rod_N"/>
</dbReference>
<dbReference type="InterPro" id="IPR020013">
    <property type="entry name" value="Flagellar_FlgE/F/G"/>
</dbReference>
<dbReference type="InterPro" id="IPR010930">
    <property type="entry name" value="Flg_bb/hook_C_dom"/>
</dbReference>
<dbReference type="NCBIfam" id="TIGR03506">
    <property type="entry name" value="FlgEFG_subfam"/>
    <property type="match status" value="1"/>
</dbReference>
<protein>
    <submittedName>
        <fullName evidence="5">Flagellar hook-basal body protein</fullName>
    </submittedName>
</protein>
<evidence type="ECO:0000256" key="2">
    <source>
        <dbReference type="RuleBase" id="RU362116"/>
    </source>
</evidence>
<feature type="domain" description="Flagellar basal body rod protein N-terminal" evidence="3">
    <location>
        <begin position="15"/>
        <end position="35"/>
    </location>
</feature>
<dbReference type="Pfam" id="PF06429">
    <property type="entry name" value="Flg_bbr_C"/>
    <property type="match status" value="1"/>
</dbReference>
<keyword evidence="6" id="KW-1185">Reference proteome</keyword>
<dbReference type="Pfam" id="PF00460">
    <property type="entry name" value="Flg_bb_rod"/>
    <property type="match status" value="1"/>
</dbReference>
<evidence type="ECO:0000313" key="5">
    <source>
        <dbReference type="EMBL" id="MBD7968971.1"/>
    </source>
</evidence>
<evidence type="ECO:0000313" key="6">
    <source>
        <dbReference type="Proteomes" id="UP000608071"/>
    </source>
</evidence>
<keyword evidence="5" id="KW-0969">Cilium</keyword>
<feature type="domain" description="Flagellar basal-body/hook protein C-terminal" evidence="4">
    <location>
        <begin position="232"/>
        <end position="275"/>
    </location>
</feature>
<keyword evidence="2" id="KW-0975">Bacterial flagellum</keyword>
<name>A0ABR8SZN5_9BACL</name>
<keyword evidence="5" id="KW-0966">Cell projection</keyword>
<keyword evidence="5" id="KW-0282">Flagellum</keyword>
<comment type="subcellular location">
    <subcellularLocation>
        <location evidence="2">Bacterial flagellum basal body</location>
    </subcellularLocation>
</comment>
<proteinExistence type="inferred from homology"/>